<dbReference type="InterPro" id="IPR004089">
    <property type="entry name" value="MCPsignal_dom"/>
</dbReference>
<dbReference type="Pfam" id="PF00015">
    <property type="entry name" value="MCPsignal"/>
    <property type="match status" value="1"/>
</dbReference>
<dbReference type="Gene3D" id="1.20.120.30">
    <property type="entry name" value="Aspartate receptor, ligand-binding domain"/>
    <property type="match status" value="1"/>
</dbReference>
<dbReference type="InterPro" id="IPR004090">
    <property type="entry name" value="Chemotax_Me-accpt_rcpt"/>
</dbReference>
<dbReference type="CDD" id="cd01068">
    <property type="entry name" value="globin_sensor"/>
    <property type="match status" value="1"/>
</dbReference>
<dbReference type="Pfam" id="PF11563">
    <property type="entry name" value="Protoglobin"/>
    <property type="match status" value="1"/>
</dbReference>
<evidence type="ECO:0000259" key="5">
    <source>
        <dbReference type="PROSITE" id="PS50111"/>
    </source>
</evidence>
<comment type="caution">
    <text evidence="6">The sequence shown here is derived from an EMBL/GenBank/DDBJ whole genome shotgun (WGS) entry which is preliminary data.</text>
</comment>
<dbReference type="Gene3D" id="1.10.490.10">
    <property type="entry name" value="Globins"/>
    <property type="match status" value="1"/>
</dbReference>
<dbReference type="InterPro" id="IPR009050">
    <property type="entry name" value="Globin-like_sf"/>
</dbReference>
<keyword evidence="1 3" id="KW-0807">Transducer</keyword>
<accession>A0ABW4JUU6</accession>
<dbReference type="PRINTS" id="PR00260">
    <property type="entry name" value="CHEMTRNSDUCR"/>
</dbReference>
<dbReference type="InterPro" id="IPR012292">
    <property type="entry name" value="Globin/Proto"/>
</dbReference>
<evidence type="ECO:0000256" key="4">
    <source>
        <dbReference type="SAM" id="MobiDB-lite"/>
    </source>
</evidence>
<evidence type="ECO:0000256" key="2">
    <source>
        <dbReference type="ARBA" id="ARBA00029447"/>
    </source>
</evidence>
<dbReference type="InterPro" id="IPR039379">
    <property type="entry name" value="Protoglobin_sensor_dom"/>
</dbReference>
<dbReference type="EMBL" id="JBHUFA010000001">
    <property type="protein sequence ID" value="MFD1695459.1"/>
    <property type="molecule type" value="Genomic_DNA"/>
</dbReference>
<feature type="domain" description="Methyl-accepting transducer" evidence="5">
    <location>
        <begin position="187"/>
        <end position="423"/>
    </location>
</feature>
<dbReference type="PROSITE" id="PS50111">
    <property type="entry name" value="CHEMOTAXIS_TRANSDUC_2"/>
    <property type="match status" value="1"/>
</dbReference>
<feature type="region of interest" description="Disordered" evidence="4">
    <location>
        <begin position="233"/>
        <end position="253"/>
    </location>
</feature>
<dbReference type="Proteomes" id="UP001597327">
    <property type="component" value="Unassembled WGS sequence"/>
</dbReference>
<dbReference type="InterPro" id="IPR044398">
    <property type="entry name" value="Globin-sensor_dom"/>
</dbReference>
<name>A0ABW4JUU6_9HYPH</name>
<evidence type="ECO:0000256" key="1">
    <source>
        <dbReference type="ARBA" id="ARBA00023224"/>
    </source>
</evidence>
<dbReference type="InterPro" id="IPR025991">
    <property type="entry name" value="Chemoreceptor_zinc-bind_dom"/>
</dbReference>
<keyword evidence="7" id="KW-1185">Reference proteome</keyword>
<dbReference type="Gene3D" id="1.10.287.950">
    <property type="entry name" value="Methyl-accepting chemotaxis protein"/>
    <property type="match status" value="1"/>
</dbReference>
<dbReference type="RefSeq" id="WP_188318752.1">
    <property type="nucleotide sequence ID" value="NZ_JBHUFA010000001.1"/>
</dbReference>
<dbReference type="PANTHER" id="PTHR32089">
    <property type="entry name" value="METHYL-ACCEPTING CHEMOTAXIS PROTEIN MCPB"/>
    <property type="match status" value="1"/>
</dbReference>
<proteinExistence type="inferred from homology"/>
<feature type="compositionally biased region" description="Polar residues" evidence="4">
    <location>
        <begin position="233"/>
        <end position="249"/>
    </location>
</feature>
<evidence type="ECO:0000313" key="7">
    <source>
        <dbReference type="Proteomes" id="UP001597327"/>
    </source>
</evidence>
<evidence type="ECO:0000256" key="3">
    <source>
        <dbReference type="PROSITE-ProRule" id="PRU00284"/>
    </source>
</evidence>
<organism evidence="6 7">
    <name type="scientific">Roseibium aestuarii</name>
    <dbReference type="NCBI Taxonomy" id="2600299"/>
    <lineage>
        <taxon>Bacteria</taxon>
        <taxon>Pseudomonadati</taxon>
        <taxon>Pseudomonadota</taxon>
        <taxon>Alphaproteobacteria</taxon>
        <taxon>Hyphomicrobiales</taxon>
        <taxon>Stappiaceae</taxon>
        <taxon>Roseibium</taxon>
    </lineage>
</organism>
<dbReference type="SUPFAM" id="SSF46458">
    <property type="entry name" value="Globin-like"/>
    <property type="match status" value="1"/>
</dbReference>
<reference evidence="7" key="1">
    <citation type="journal article" date="2019" name="Int. J. Syst. Evol. Microbiol.">
        <title>The Global Catalogue of Microorganisms (GCM) 10K type strain sequencing project: providing services to taxonomists for standard genome sequencing and annotation.</title>
        <authorList>
            <consortium name="The Broad Institute Genomics Platform"/>
            <consortium name="The Broad Institute Genome Sequencing Center for Infectious Disease"/>
            <person name="Wu L."/>
            <person name="Ma J."/>
        </authorList>
    </citation>
    <scope>NUCLEOTIDE SEQUENCE [LARGE SCALE GENOMIC DNA]</scope>
    <source>
        <strain evidence="7">JCM 3369</strain>
    </source>
</reference>
<dbReference type="SUPFAM" id="SSF58104">
    <property type="entry name" value="Methyl-accepting chemotaxis protein (MCP) signaling domain"/>
    <property type="match status" value="1"/>
</dbReference>
<gene>
    <name evidence="6" type="ORF">ACFSC7_08015</name>
</gene>
<protein>
    <submittedName>
        <fullName evidence="6">Methyl-accepting chemotaxis protein</fullName>
    </submittedName>
</protein>
<dbReference type="PANTHER" id="PTHR32089:SF112">
    <property type="entry name" value="LYSOZYME-LIKE PROTEIN-RELATED"/>
    <property type="match status" value="1"/>
</dbReference>
<dbReference type="SMART" id="SM00283">
    <property type="entry name" value="MA"/>
    <property type="match status" value="1"/>
</dbReference>
<sequence>MTAAKHSKTETTSAFARDISGFLNSGAIRHEEVVQVWPLLEEALPGVLENFYKGILATPYLAAKMGDKAKDTSGLVKAQTAHWKHIFTHEPDLEFESQAAKIGAAHVRIGLTGPWLMAAFGRLISDAIPQIVKANRLSPKRATRLLQAMVNRFFLDMILAQRAFEEGMMLNQKNAEEAEKNLSSLRNIADTVCEINELSMAMAILSRNSRDANQNSQAISAAAEELVRSIQEISQNSEEANREASATNEATREGLDRMAAVSGAIEEIASTSSLTSESLQELHEASGQIGEFLAVIESIANQTNLLALNATIEAARAGEAGKGFAVVAAEVKSLATQTAKATEDISRRIEALQAGMTTIQNAITSSHTAVGKGQDAMLAANTLMQSIGGQISTVTERITDISSILYQQKDTSQEIARSISQVAEMAHDNDDRLATMNRTLQSSNDSFSENASRWFSPDSTRSICEMAKIDHVLFKKRVVDTITGRGDWRANDVPNHHGCRLGKWYDSIQNAEIRAHSSFRAMEKPHQQVHELARKALQAHEANDMVNAFQILSELESASQAVISSLNAFSKALDGELASADKRGFARQAGDGKARVEGQNGARDLEVTDVSRTGIGLKGVTRSDVGKAMQIDYAGKRHIGEAVWSDGQSGGVRFLSSRED</sequence>
<dbReference type="Pfam" id="PF13682">
    <property type="entry name" value="CZB"/>
    <property type="match status" value="1"/>
</dbReference>
<evidence type="ECO:0000313" key="6">
    <source>
        <dbReference type="EMBL" id="MFD1695459.1"/>
    </source>
</evidence>
<comment type="similarity">
    <text evidence="2">Belongs to the methyl-accepting chemotaxis (MCP) protein family.</text>
</comment>